<comment type="caution">
    <text evidence="7">The sequence shown here is derived from an EMBL/GenBank/DDBJ whole genome shotgun (WGS) entry which is preliminary data.</text>
</comment>
<organism evidence="7">
    <name type="scientific">Pseudoalteromonas prydzensis</name>
    <dbReference type="NCBI Taxonomy" id="182141"/>
    <lineage>
        <taxon>Bacteria</taxon>
        <taxon>Pseudomonadati</taxon>
        <taxon>Pseudomonadota</taxon>
        <taxon>Gammaproteobacteria</taxon>
        <taxon>Alteromonadales</taxon>
        <taxon>Pseudoalteromonadaceae</taxon>
        <taxon>Pseudoalteromonas</taxon>
    </lineage>
</organism>
<keyword evidence="3" id="KW-0731">Sigma factor</keyword>
<dbReference type="Pfam" id="PF08281">
    <property type="entry name" value="Sigma70_r4_2"/>
    <property type="match status" value="1"/>
</dbReference>
<keyword evidence="2" id="KW-0805">Transcription regulation</keyword>
<dbReference type="InterPro" id="IPR014284">
    <property type="entry name" value="RNA_pol_sigma-70_dom"/>
</dbReference>
<feature type="domain" description="RNA polymerase sigma-70 region 2" evidence="5">
    <location>
        <begin position="19"/>
        <end position="73"/>
    </location>
</feature>
<dbReference type="InterPro" id="IPR039425">
    <property type="entry name" value="RNA_pol_sigma-70-like"/>
</dbReference>
<accession>A0A7V1GGI1</accession>
<evidence type="ECO:0000256" key="1">
    <source>
        <dbReference type="ARBA" id="ARBA00010641"/>
    </source>
</evidence>
<proteinExistence type="inferred from homology"/>
<evidence type="ECO:0000259" key="6">
    <source>
        <dbReference type="Pfam" id="PF08281"/>
    </source>
</evidence>
<evidence type="ECO:0000256" key="2">
    <source>
        <dbReference type="ARBA" id="ARBA00023015"/>
    </source>
</evidence>
<evidence type="ECO:0000256" key="4">
    <source>
        <dbReference type="ARBA" id="ARBA00023163"/>
    </source>
</evidence>
<dbReference type="EMBL" id="DRGM01000187">
    <property type="protein sequence ID" value="HEA18532.1"/>
    <property type="molecule type" value="Genomic_DNA"/>
</dbReference>
<evidence type="ECO:0000313" key="7">
    <source>
        <dbReference type="EMBL" id="HEA18532.1"/>
    </source>
</evidence>
<dbReference type="InterPro" id="IPR036388">
    <property type="entry name" value="WH-like_DNA-bd_sf"/>
</dbReference>
<dbReference type="SUPFAM" id="SSF88946">
    <property type="entry name" value="Sigma2 domain of RNA polymerase sigma factors"/>
    <property type="match status" value="1"/>
</dbReference>
<feature type="domain" description="RNA polymerase sigma factor 70 region 4 type 2" evidence="6">
    <location>
        <begin position="114"/>
        <end position="162"/>
    </location>
</feature>
<dbReference type="InterPro" id="IPR013325">
    <property type="entry name" value="RNA_pol_sigma_r2"/>
</dbReference>
<dbReference type="SUPFAM" id="SSF88659">
    <property type="entry name" value="Sigma3 and sigma4 domains of RNA polymerase sigma factors"/>
    <property type="match status" value="1"/>
</dbReference>
<dbReference type="InterPro" id="IPR013249">
    <property type="entry name" value="RNA_pol_sigma70_r4_t2"/>
</dbReference>
<dbReference type="RefSeq" id="WP_304184764.1">
    <property type="nucleotide sequence ID" value="NZ_DRGM01000187.1"/>
</dbReference>
<dbReference type="GO" id="GO:0003677">
    <property type="term" value="F:DNA binding"/>
    <property type="evidence" value="ECO:0007669"/>
    <property type="project" value="InterPro"/>
</dbReference>
<sequence>MTTHTLLHKAYLVSIKSISRIVARIVPPHEIEDIVQETYVRICKIENSDNINSPKSFIYKTARNLALDYQKQANIRLVDGIENMEALEQLLCEHHKDEMYESTLTDNEFSNFCEAVRLLPIQCRKVFVLKKVYGYSQREIAAQLELSESTVEKHIATGMKKCTLFMRQSNKSTYNEPAPSANLSAGGKYE</sequence>
<evidence type="ECO:0000256" key="3">
    <source>
        <dbReference type="ARBA" id="ARBA00023082"/>
    </source>
</evidence>
<dbReference type="Gene3D" id="1.10.1740.10">
    <property type="match status" value="1"/>
</dbReference>
<dbReference type="InterPro" id="IPR007627">
    <property type="entry name" value="RNA_pol_sigma70_r2"/>
</dbReference>
<reference evidence="7" key="1">
    <citation type="journal article" date="2020" name="mSystems">
        <title>Genome- and Community-Level Interaction Insights into Carbon Utilization and Element Cycling Functions of Hydrothermarchaeota in Hydrothermal Sediment.</title>
        <authorList>
            <person name="Zhou Z."/>
            <person name="Liu Y."/>
            <person name="Xu W."/>
            <person name="Pan J."/>
            <person name="Luo Z.H."/>
            <person name="Li M."/>
        </authorList>
    </citation>
    <scope>NUCLEOTIDE SEQUENCE [LARGE SCALE GENOMIC DNA]</scope>
    <source>
        <strain evidence="7">HyVt-346</strain>
    </source>
</reference>
<gene>
    <name evidence="7" type="ORF">ENH88_19215</name>
</gene>
<dbReference type="InterPro" id="IPR013324">
    <property type="entry name" value="RNA_pol_sigma_r3/r4-like"/>
</dbReference>
<dbReference type="PANTHER" id="PTHR43133:SF63">
    <property type="entry name" value="RNA POLYMERASE SIGMA FACTOR FECI-RELATED"/>
    <property type="match status" value="1"/>
</dbReference>
<dbReference type="Gene3D" id="1.10.10.10">
    <property type="entry name" value="Winged helix-like DNA-binding domain superfamily/Winged helix DNA-binding domain"/>
    <property type="match status" value="1"/>
</dbReference>
<dbReference type="Proteomes" id="UP000886188">
    <property type="component" value="Unassembled WGS sequence"/>
</dbReference>
<protein>
    <submittedName>
        <fullName evidence="7">Sigma-70 family RNA polymerase sigma factor</fullName>
    </submittedName>
</protein>
<dbReference type="NCBIfam" id="TIGR02937">
    <property type="entry name" value="sigma70-ECF"/>
    <property type="match status" value="1"/>
</dbReference>
<dbReference type="Pfam" id="PF04542">
    <property type="entry name" value="Sigma70_r2"/>
    <property type="match status" value="1"/>
</dbReference>
<dbReference type="AlphaFoldDB" id="A0A7V1GGI1"/>
<dbReference type="PANTHER" id="PTHR43133">
    <property type="entry name" value="RNA POLYMERASE ECF-TYPE SIGMA FACTO"/>
    <property type="match status" value="1"/>
</dbReference>
<dbReference type="GO" id="GO:0006352">
    <property type="term" value="P:DNA-templated transcription initiation"/>
    <property type="evidence" value="ECO:0007669"/>
    <property type="project" value="InterPro"/>
</dbReference>
<keyword evidence="4" id="KW-0804">Transcription</keyword>
<evidence type="ECO:0000259" key="5">
    <source>
        <dbReference type="Pfam" id="PF04542"/>
    </source>
</evidence>
<name>A0A7V1GGI1_9GAMM</name>
<comment type="similarity">
    <text evidence="1">Belongs to the sigma-70 factor family. ECF subfamily.</text>
</comment>
<dbReference type="GO" id="GO:0016987">
    <property type="term" value="F:sigma factor activity"/>
    <property type="evidence" value="ECO:0007669"/>
    <property type="project" value="UniProtKB-KW"/>
</dbReference>